<gene>
    <name evidence="2" type="ORF">X801_07208</name>
</gene>
<evidence type="ECO:0000313" key="2">
    <source>
        <dbReference type="EMBL" id="OON16961.1"/>
    </source>
</evidence>
<proteinExistence type="predicted"/>
<feature type="compositionally biased region" description="Low complexity" evidence="1">
    <location>
        <begin position="193"/>
        <end position="216"/>
    </location>
</feature>
<name>A0A1S8WRG1_OPIVI</name>
<feature type="region of interest" description="Disordered" evidence="1">
    <location>
        <begin position="492"/>
        <end position="516"/>
    </location>
</feature>
<feature type="region of interest" description="Disordered" evidence="1">
    <location>
        <begin position="186"/>
        <end position="216"/>
    </location>
</feature>
<dbReference type="EMBL" id="KV896162">
    <property type="protein sequence ID" value="OON16961.1"/>
    <property type="molecule type" value="Genomic_DNA"/>
</dbReference>
<feature type="non-terminal residue" evidence="2">
    <location>
        <position position="516"/>
    </location>
</feature>
<feature type="region of interest" description="Disordered" evidence="1">
    <location>
        <begin position="249"/>
        <end position="269"/>
    </location>
</feature>
<evidence type="ECO:0000313" key="3">
    <source>
        <dbReference type="Proteomes" id="UP000243686"/>
    </source>
</evidence>
<feature type="non-terminal residue" evidence="2">
    <location>
        <position position="1"/>
    </location>
</feature>
<dbReference type="AlphaFoldDB" id="A0A1S8WRG1"/>
<keyword evidence="3" id="KW-1185">Reference proteome</keyword>
<dbReference type="Proteomes" id="UP000243686">
    <property type="component" value="Unassembled WGS sequence"/>
</dbReference>
<reference evidence="2 3" key="1">
    <citation type="submission" date="2015-03" db="EMBL/GenBank/DDBJ databases">
        <title>Draft genome of the nematode, Opisthorchis viverrini.</title>
        <authorList>
            <person name="Mitreva M."/>
        </authorList>
    </citation>
    <scope>NUCLEOTIDE SEQUENCE [LARGE SCALE GENOMIC DNA]</scope>
    <source>
        <strain evidence="2">Khon Kaen</strain>
    </source>
</reference>
<sequence length="516" mass="55826">IDLSHSPELPRSVGRIYAAPPCVRNLTHGSPTVTKSTCDAGLPRTFATGDTATQHSRVTRISSDTQSLFTSGKADLAIKQHTPSPGSRYPRLPSILSMQLPVSPPTTPKDADNIMEIVRHPSPQSAVPSLSSSPVNRLPREFQNPSAPLDVQVDKPPMMMSHTSTAVHTTTLDSTALSVFHSEEDQTKYRLKGSSSSSGCGPSPSTTVPVASSSSASSSLCESAPLRATPLITESTSPGLPKSVFARELRQHHRHSDGPSSDDGSCPTTDSILNWTKSDRKVDVADIRDEFISILSSGVQSRADTVDPGTVRPPASVLISRTERFSKALKARLDYLRTISCRAHDEAEAVAQLVNAIGLQCSTASKIISQCNSGCTIDRGKPSVCLPEVQDTLYRILMGVNMLLHNQLLDSALLLGQEQGKEFPSARKLPPRDRARLRQVARRRATIPLNCSSDSEFDELIGIKHKLMVDALRHCRLELNSNRQTVRCPRVKSAPENLRAQTSGGATLNEEAKRMG</sequence>
<feature type="compositionally biased region" description="Low complexity" evidence="1">
    <location>
        <begin position="122"/>
        <end position="134"/>
    </location>
</feature>
<feature type="region of interest" description="Disordered" evidence="1">
    <location>
        <begin position="122"/>
        <end position="148"/>
    </location>
</feature>
<accession>A0A1S8WRG1</accession>
<evidence type="ECO:0000256" key="1">
    <source>
        <dbReference type="SAM" id="MobiDB-lite"/>
    </source>
</evidence>
<organism evidence="2 3">
    <name type="scientific">Opisthorchis viverrini</name>
    <name type="common">Southeast Asian liver fluke</name>
    <dbReference type="NCBI Taxonomy" id="6198"/>
    <lineage>
        <taxon>Eukaryota</taxon>
        <taxon>Metazoa</taxon>
        <taxon>Spiralia</taxon>
        <taxon>Lophotrochozoa</taxon>
        <taxon>Platyhelminthes</taxon>
        <taxon>Trematoda</taxon>
        <taxon>Digenea</taxon>
        <taxon>Opisthorchiida</taxon>
        <taxon>Opisthorchiata</taxon>
        <taxon>Opisthorchiidae</taxon>
        <taxon>Opisthorchis</taxon>
    </lineage>
</organism>
<protein>
    <submittedName>
        <fullName evidence="2">Uncharacterized protein</fullName>
    </submittedName>
</protein>